<gene>
    <name evidence="2" type="ORF">STVIR_5500</name>
</gene>
<keyword evidence="1" id="KW-0812">Transmembrane</keyword>
<name>L8PB03_STRVR</name>
<dbReference type="EMBL" id="AMLP01000164">
    <property type="protein sequence ID" value="ELS53580.1"/>
    <property type="molecule type" value="Genomic_DNA"/>
</dbReference>
<proteinExistence type="predicted"/>
<evidence type="ECO:0000256" key="1">
    <source>
        <dbReference type="SAM" id="Phobius"/>
    </source>
</evidence>
<evidence type="ECO:0000313" key="2">
    <source>
        <dbReference type="EMBL" id="ELS53580.1"/>
    </source>
</evidence>
<feature type="transmembrane region" description="Helical" evidence="1">
    <location>
        <begin position="90"/>
        <end position="109"/>
    </location>
</feature>
<dbReference type="AlphaFoldDB" id="L8PB03"/>
<dbReference type="PATRIC" id="fig|1160705.3.peg.5439"/>
<organism evidence="2 3">
    <name type="scientific">Streptomyces viridochromogenes Tue57</name>
    <dbReference type="NCBI Taxonomy" id="1160705"/>
    <lineage>
        <taxon>Bacteria</taxon>
        <taxon>Bacillati</taxon>
        <taxon>Actinomycetota</taxon>
        <taxon>Actinomycetes</taxon>
        <taxon>Kitasatosporales</taxon>
        <taxon>Streptomycetaceae</taxon>
        <taxon>Streptomyces</taxon>
    </lineage>
</organism>
<accession>L8PB03</accession>
<sequence length="111" mass="12186">MPALVNLALGVPAIIPLYLTYWLLTEYLPMDCRDIRDMARPDGQNCNFHTLDHAGPAMFALALTGALLLMLVVMIDVLRPRTRPDDGPGRWLAAAALIPVPFATLLYLAQA</sequence>
<evidence type="ECO:0008006" key="4">
    <source>
        <dbReference type="Google" id="ProtNLM"/>
    </source>
</evidence>
<keyword evidence="1" id="KW-1133">Transmembrane helix</keyword>
<protein>
    <recommendedName>
        <fullName evidence="4">Integral membrane protein</fullName>
    </recommendedName>
</protein>
<keyword evidence="1" id="KW-0472">Membrane</keyword>
<feature type="transmembrane region" description="Helical" evidence="1">
    <location>
        <begin position="57"/>
        <end position="78"/>
    </location>
</feature>
<feature type="transmembrane region" description="Helical" evidence="1">
    <location>
        <begin position="7"/>
        <end position="24"/>
    </location>
</feature>
<dbReference type="Proteomes" id="UP000011205">
    <property type="component" value="Unassembled WGS sequence"/>
</dbReference>
<dbReference type="RefSeq" id="WP_004000967.1">
    <property type="nucleotide sequence ID" value="NZ_AMLP01000164.1"/>
</dbReference>
<reference evidence="2 3" key="1">
    <citation type="journal article" date="2013" name="Genome Announc.">
        <title>Draft Genome Sequence of Streptomyces viridochromogenes Strain Tu57, Producer of Avilamycin.</title>
        <authorList>
            <person name="Gruning B.A."/>
            <person name="Erxleben A."/>
            <person name="Hahnlein A."/>
            <person name="Gunther S."/>
        </authorList>
    </citation>
    <scope>NUCLEOTIDE SEQUENCE [LARGE SCALE GENOMIC DNA]</scope>
    <source>
        <strain evidence="2 3">Tue57</strain>
    </source>
</reference>
<comment type="caution">
    <text evidence="2">The sequence shown here is derived from an EMBL/GenBank/DDBJ whole genome shotgun (WGS) entry which is preliminary data.</text>
</comment>
<evidence type="ECO:0000313" key="3">
    <source>
        <dbReference type="Proteomes" id="UP000011205"/>
    </source>
</evidence>